<dbReference type="Proteomes" id="UP000284189">
    <property type="component" value="Unassembled WGS sequence"/>
</dbReference>
<protein>
    <submittedName>
        <fullName evidence="4">Glycosyltransferase family 2 protein</fullName>
    </submittedName>
</protein>
<comment type="caution">
    <text evidence="4">The sequence shown here is derived from an EMBL/GenBank/DDBJ whole genome shotgun (WGS) entry which is preliminary data.</text>
</comment>
<evidence type="ECO:0000313" key="4">
    <source>
        <dbReference type="EMBL" id="RIV74384.1"/>
    </source>
</evidence>
<dbReference type="OrthoDB" id="9788101at2"/>
<evidence type="ECO:0000259" key="3">
    <source>
        <dbReference type="Pfam" id="PF00535"/>
    </source>
</evidence>
<dbReference type="RefSeq" id="WP_119638344.1">
    <property type="nucleotide sequence ID" value="NZ_QXFJ01000007.1"/>
</dbReference>
<keyword evidence="7" id="KW-1185">Reference proteome</keyword>
<name>A0A418NC61_9FLAO</name>
<dbReference type="AlphaFoldDB" id="A0A418NC61"/>
<dbReference type="InterPro" id="IPR029044">
    <property type="entry name" value="Nucleotide-diphossugar_trans"/>
</dbReference>
<sequence>MTHTLTSIIIPMYNVGDKLDKCLNSIKNQTYNNLEVILFNDGSSDHTRQACENLTKGDVRFKYFEHKNIGPGKTRDKAIRLATGEFIFFLDADDTIEPETIEILLKTQKETKADIVNYSYNYIRKGVREKRQSVFPKNKLIKKEDFKSLLKEDFPNKKELLWFSTINLIKRNLIIDNNIYHTDGLKVGVDSTFNLSCFLNADGIYSINNALYNYYYNENSLTQKPYRENFFENIELQFSSKKNILESHGLNSKPYYKDLARYYLQHSLFYLFQNESQSKNGITIGWLKMIRKSVLFNFCAVHYEYSTYLPLKKKIIVFLFRKKLLIILQNALKFQMK</sequence>
<evidence type="ECO:0000256" key="1">
    <source>
        <dbReference type="ARBA" id="ARBA00022676"/>
    </source>
</evidence>
<evidence type="ECO:0000256" key="2">
    <source>
        <dbReference type="ARBA" id="ARBA00022679"/>
    </source>
</evidence>
<evidence type="ECO:0000313" key="5">
    <source>
        <dbReference type="EMBL" id="TXK08506.1"/>
    </source>
</evidence>
<dbReference type="InterPro" id="IPR001173">
    <property type="entry name" value="Glyco_trans_2-like"/>
</dbReference>
<dbReference type="EMBL" id="QXFJ01000007">
    <property type="protein sequence ID" value="RIV74384.1"/>
    <property type="molecule type" value="Genomic_DNA"/>
</dbReference>
<keyword evidence="1" id="KW-0328">Glycosyltransferase</keyword>
<feature type="domain" description="Glycosyltransferase 2-like" evidence="3">
    <location>
        <begin position="7"/>
        <end position="141"/>
    </location>
</feature>
<dbReference type="Proteomes" id="UP000321528">
    <property type="component" value="Unassembled WGS sequence"/>
</dbReference>
<dbReference type="PANTHER" id="PTHR22916:SF51">
    <property type="entry name" value="GLYCOSYLTRANSFERASE EPSH-RELATED"/>
    <property type="match status" value="1"/>
</dbReference>
<evidence type="ECO:0000313" key="7">
    <source>
        <dbReference type="Proteomes" id="UP000321528"/>
    </source>
</evidence>
<dbReference type="Pfam" id="PF00535">
    <property type="entry name" value="Glycos_transf_2"/>
    <property type="match status" value="1"/>
</dbReference>
<organism evidence="4 6">
    <name type="scientific">Flagellimonas aequoris</name>
    <dbReference type="NCBI Taxonomy" id="2306997"/>
    <lineage>
        <taxon>Bacteria</taxon>
        <taxon>Pseudomonadati</taxon>
        <taxon>Bacteroidota</taxon>
        <taxon>Flavobacteriia</taxon>
        <taxon>Flavobacteriales</taxon>
        <taxon>Flavobacteriaceae</taxon>
        <taxon>Flagellimonas</taxon>
    </lineage>
</organism>
<evidence type="ECO:0000313" key="6">
    <source>
        <dbReference type="Proteomes" id="UP000284189"/>
    </source>
</evidence>
<dbReference type="CDD" id="cd00761">
    <property type="entry name" value="Glyco_tranf_GTA_type"/>
    <property type="match status" value="1"/>
</dbReference>
<keyword evidence="2 4" id="KW-0808">Transferase</keyword>
<accession>A0A418NC61</accession>
<dbReference type="Gene3D" id="3.90.550.10">
    <property type="entry name" value="Spore Coat Polysaccharide Biosynthesis Protein SpsA, Chain A"/>
    <property type="match status" value="1"/>
</dbReference>
<gene>
    <name evidence="4" type="ORF">D2U88_00510</name>
    <name evidence="5" type="ORF">FQ019_00490</name>
</gene>
<reference evidence="5 7" key="2">
    <citation type="submission" date="2019-07" db="EMBL/GenBank/DDBJ databases">
        <title>Draft genome of two Muricauda strains isolated from deep sea.</title>
        <authorList>
            <person name="Sun C."/>
        </authorList>
    </citation>
    <scope>NUCLEOTIDE SEQUENCE [LARGE SCALE GENOMIC DNA]</scope>
    <source>
        <strain evidence="5 7">NH166</strain>
    </source>
</reference>
<dbReference type="PANTHER" id="PTHR22916">
    <property type="entry name" value="GLYCOSYLTRANSFERASE"/>
    <property type="match status" value="1"/>
</dbReference>
<dbReference type="GO" id="GO:0016758">
    <property type="term" value="F:hexosyltransferase activity"/>
    <property type="evidence" value="ECO:0007669"/>
    <property type="project" value="UniProtKB-ARBA"/>
</dbReference>
<dbReference type="EMBL" id="VNWL01000006">
    <property type="protein sequence ID" value="TXK08506.1"/>
    <property type="molecule type" value="Genomic_DNA"/>
</dbReference>
<proteinExistence type="predicted"/>
<reference evidence="4 6" key="1">
    <citation type="submission" date="2018-08" db="EMBL/GenBank/DDBJ databases">
        <title>Proposal of Muricauda 72 sp.nov. and Muricauda NH166 sp.nov., isolated from seawater.</title>
        <authorList>
            <person name="Cheng H."/>
            <person name="Wu Y.-H."/>
            <person name="Guo L.-L."/>
            <person name="Xu X.-W."/>
        </authorList>
    </citation>
    <scope>NUCLEOTIDE SEQUENCE [LARGE SCALE GENOMIC DNA]</scope>
    <source>
        <strain evidence="4 6">NH166</strain>
    </source>
</reference>
<dbReference type="SUPFAM" id="SSF53448">
    <property type="entry name" value="Nucleotide-diphospho-sugar transferases"/>
    <property type="match status" value="1"/>
</dbReference>